<evidence type="ECO:0000313" key="2">
    <source>
        <dbReference type="EMBL" id="PRP67843.1"/>
    </source>
</evidence>
<protein>
    <recommendedName>
        <fullName evidence="4">DUF748 domain-containing protein</fullName>
    </recommendedName>
</protein>
<keyword evidence="1" id="KW-1133">Transmembrane helix</keyword>
<name>A0A2S9WWK9_9FLAO</name>
<evidence type="ECO:0000256" key="1">
    <source>
        <dbReference type="SAM" id="Phobius"/>
    </source>
</evidence>
<feature type="transmembrane region" description="Helical" evidence="1">
    <location>
        <begin position="5"/>
        <end position="23"/>
    </location>
</feature>
<evidence type="ECO:0000313" key="3">
    <source>
        <dbReference type="Proteomes" id="UP000239532"/>
    </source>
</evidence>
<comment type="caution">
    <text evidence="2">The sequence shown here is derived from an EMBL/GenBank/DDBJ whole genome shotgun (WGS) entry which is preliminary data.</text>
</comment>
<keyword evidence="1" id="KW-0472">Membrane</keyword>
<dbReference type="Proteomes" id="UP000239532">
    <property type="component" value="Unassembled WGS sequence"/>
</dbReference>
<accession>A0A2S9WWK9</accession>
<dbReference type="RefSeq" id="WP_105983543.1">
    <property type="nucleotide sequence ID" value="NZ_MQUC01000003.1"/>
</dbReference>
<evidence type="ECO:0008006" key="4">
    <source>
        <dbReference type="Google" id="ProtNLM"/>
    </source>
</evidence>
<reference evidence="2 3" key="1">
    <citation type="submission" date="2016-11" db="EMBL/GenBank/DDBJ databases">
        <title>Trade-off between light-utilization and light-protection in marine flavobacteria.</title>
        <authorList>
            <person name="Kumagai Y."/>
        </authorList>
    </citation>
    <scope>NUCLEOTIDE SEQUENCE [LARGE SCALE GENOMIC DNA]</scope>
    <source>
        <strain evidence="2 3">JCM 17109</strain>
    </source>
</reference>
<sequence>MKKTLLYVFIGLLTVVVGGYFYANYLVKSKLESFLAEQLSPELDFQYGDLYMSTFTGTISIKDINVELSNQTDTLVHTRATVDKLSLSGFGYWKFFVKDQIQFERINIDRNNIVYFKDKFKSTAQIDTIKANPLATLDKSVLIENVDIGATSFTIYDSSKDSVVLHVAKAAFAARDVRTDGKTIRKRIPVTYEDVHLESDSLFLKISPFETLSVGHMSLTQEDITIDRLSIKPKFSKTQYKRLIDKERDYTVLDVPVVELLGYNFGFNGSTLFTKVDKIHLETPELSIYRDKLVADDPSFKPLYSKLLRDLNMDLMVDSITVSNSVITYEEKLKADQPAGSIKFTNLDLNMSTVGNTQHAGELTKITADGLFQQSNLHVDWAFDVHDTSDAFRFSGNLGKLPAANINSFTGPNLNVGFEGTLQEIYFDISGNNNRSQTAMKMAYEDFKIDLMKKDGTGINKLLSGIANLFVANDSRKNGEKYREGNGEADRNKTQSVFNFVWISILSALIKTMT</sequence>
<organism evidence="2 3">
    <name type="scientific">Nonlabens agnitus</name>
    <dbReference type="NCBI Taxonomy" id="870484"/>
    <lineage>
        <taxon>Bacteria</taxon>
        <taxon>Pseudomonadati</taxon>
        <taxon>Bacteroidota</taxon>
        <taxon>Flavobacteriia</taxon>
        <taxon>Flavobacteriales</taxon>
        <taxon>Flavobacteriaceae</taxon>
        <taxon>Nonlabens</taxon>
    </lineage>
</organism>
<keyword evidence="1" id="KW-0812">Transmembrane</keyword>
<dbReference type="EMBL" id="MQUC01000003">
    <property type="protein sequence ID" value="PRP67843.1"/>
    <property type="molecule type" value="Genomic_DNA"/>
</dbReference>
<gene>
    <name evidence="2" type="ORF">BST86_12425</name>
</gene>
<dbReference type="OrthoDB" id="1412480at2"/>
<keyword evidence="3" id="KW-1185">Reference proteome</keyword>
<dbReference type="AlphaFoldDB" id="A0A2S9WWK9"/>
<proteinExistence type="predicted"/>